<gene>
    <name evidence="2" type="ORF">B296_00034333</name>
</gene>
<keyword evidence="1" id="KW-0472">Membrane</keyword>
<dbReference type="AlphaFoldDB" id="A0A426Z9K1"/>
<comment type="caution">
    <text evidence="2">The sequence shown here is derived from an EMBL/GenBank/DDBJ whole genome shotgun (WGS) entry which is preliminary data.</text>
</comment>
<proteinExistence type="predicted"/>
<name>A0A426Z9K1_ENSVE</name>
<dbReference type="Proteomes" id="UP000287651">
    <property type="component" value="Unassembled WGS sequence"/>
</dbReference>
<evidence type="ECO:0000313" key="2">
    <source>
        <dbReference type="EMBL" id="RRT60641.1"/>
    </source>
</evidence>
<evidence type="ECO:0000256" key="1">
    <source>
        <dbReference type="SAM" id="Phobius"/>
    </source>
</evidence>
<keyword evidence="1" id="KW-0812">Transmembrane</keyword>
<sequence length="81" mass="8739">MTALLPSNPFIGLLPPAVSNSLVVILGVCLLVTSEREQAGIPSRPSMEKVMENVVGHLRGEVGGRRRPRPAFVVIVLRAIR</sequence>
<dbReference type="EMBL" id="AMZH03007707">
    <property type="protein sequence ID" value="RRT60641.1"/>
    <property type="molecule type" value="Genomic_DNA"/>
</dbReference>
<evidence type="ECO:0000313" key="3">
    <source>
        <dbReference type="Proteomes" id="UP000287651"/>
    </source>
</evidence>
<protein>
    <submittedName>
        <fullName evidence="2">Uncharacterized protein</fullName>
    </submittedName>
</protein>
<organism evidence="2 3">
    <name type="scientific">Ensete ventricosum</name>
    <name type="common">Abyssinian banana</name>
    <name type="synonym">Musa ensete</name>
    <dbReference type="NCBI Taxonomy" id="4639"/>
    <lineage>
        <taxon>Eukaryota</taxon>
        <taxon>Viridiplantae</taxon>
        <taxon>Streptophyta</taxon>
        <taxon>Embryophyta</taxon>
        <taxon>Tracheophyta</taxon>
        <taxon>Spermatophyta</taxon>
        <taxon>Magnoliopsida</taxon>
        <taxon>Liliopsida</taxon>
        <taxon>Zingiberales</taxon>
        <taxon>Musaceae</taxon>
        <taxon>Ensete</taxon>
    </lineage>
</organism>
<feature type="transmembrane region" description="Helical" evidence="1">
    <location>
        <begin position="12"/>
        <end position="33"/>
    </location>
</feature>
<reference evidence="2 3" key="1">
    <citation type="journal article" date="2014" name="Agronomy (Basel)">
        <title>A Draft Genome Sequence for Ensete ventricosum, the Drought-Tolerant Tree Against Hunger.</title>
        <authorList>
            <person name="Harrison J."/>
            <person name="Moore K.A."/>
            <person name="Paszkiewicz K."/>
            <person name="Jones T."/>
            <person name="Grant M."/>
            <person name="Ambacheew D."/>
            <person name="Muzemil S."/>
            <person name="Studholme D.J."/>
        </authorList>
    </citation>
    <scope>NUCLEOTIDE SEQUENCE [LARGE SCALE GENOMIC DNA]</scope>
</reference>
<accession>A0A426Z9K1</accession>
<keyword evidence="1" id="KW-1133">Transmembrane helix</keyword>